<gene>
    <name evidence="1" type="ORF">GTZ93_38280</name>
</gene>
<evidence type="ECO:0008006" key="3">
    <source>
        <dbReference type="Google" id="ProtNLM"/>
    </source>
</evidence>
<dbReference type="AlphaFoldDB" id="A0A7X4YI06"/>
<comment type="caution">
    <text evidence="1">The sequence shown here is derived from an EMBL/GenBank/DDBJ whole genome shotgun (WGS) entry which is preliminary data.</text>
</comment>
<dbReference type="InterPro" id="IPR011990">
    <property type="entry name" value="TPR-like_helical_dom_sf"/>
</dbReference>
<evidence type="ECO:0000313" key="1">
    <source>
        <dbReference type="EMBL" id="NBC45655.1"/>
    </source>
</evidence>
<sequence>MFQRGYRFLLSLGRLFTGAASNPEALRRRIDAQVSQAVTHVGSGDLARARLELSKVLEEAPGHPGALKVQTCVLLEQGALEEAAQAVARLQSLTPGQPEIAVLAALVEQRSQTPAPGWREALLQAWNRVGRPDLTEAEPFPAPLPGTTAFVEQVWERTQSPEVRFTAMLADGASDARQQWLAAHVAELEDPELLLTAYEYFLPRSGEDALADVRRQARETLRRKLEPLTSRMSESEGPLLLLLGESAKEAPLTQEDIPALERIAALPRFRRTSLAQAYADAKQRLELAAVTAPPLRLLQAAVASMVTDAALILWRRVEATKDRLSAEDRVRLGQTVFTLGARIAEGSTLLERMVGLRQMEQGAEWMGDVEKLAEVKRELEHGRAVAHASSALQVDSWPLPSLHRAWLQASLDDEWKSLSALVTP</sequence>
<organism evidence="1 2">
    <name type="scientific">Corallococcus exiguus</name>
    <dbReference type="NCBI Taxonomy" id="83462"/>
    <lineage>
        <taxon>Bacteria</taxon>
        <taxon>Pseudomonadati</taxon>
        <taxon>Myxococcota</taxon>
        <taxon>Myxococcia</taxon>
        <taxon>Myxococcales</taxon>
        <taxon>Cystobacterineae</taxon>
        <taxon>Myxococcaceae</taxon>
        <taxon>Corallococcus</taxon>
    </lineage>
</organism>
<protein>
    <recommendedName>
        <fullName evidence="3">Tetratricopeptide repeat protein</fullName>
    </recommendedName>
</protein>
<dbReference type="RefSeq" id="WP_139915822.1">
    <property type="nucleotide sequence ID" value="NZ_CBCSLE010000020.1"/>
</dbReference>
<dbReference type="SUPFAM" id="SSF48452">
    <property type="entry name" value="TPR-like"/>
    <property type="match status" value="1"/>
</dbReference>
<dbReference type="Proteomes" id="UP000537825">
    <property type="component" value="Unassembled WGS sequence"/>
</dbReference>
<proteinExistence type="predicted"/>
<dbReference type="Pfam" id="PF14559">
    <property type="entry name" value="TPR_19"/>
    <property type="match status" value="1"/>
</dbReference>
<evidence type="ECO:0000313" key="2">
    <source>
        <dbReference type="Proteomes" id="UP000537825"/>
    </source>
</evidence>
<accession>A0A7X4YI06</accession>
<dbReference type="EMBL" id="JAAAPK010000015">
    <property type="protein sequence ID" value="NBC45655.1"/>
    <property type="molecule type" value="Genomic_DNA"/>
</dbReference>
<reference evidence="1 2" key="1">
    <citation type="submission" date="2020-01" db="EMBL/GenBank/DDBJ databases">
        <title>The draft genome sequence of Corallococcus exiguus DSM 14696.</title>
        <authorList>
            <person name="Zhang X."/>
            <person name="Zhu H."/>
        </authorList>
    </citation>
    <scope>NUCLEOTIDE SEQUENCE [LARGE SCALE GENOMIC DNA]</scope>
    <source>
        <strain evidence="1 2">DSM 14696</strain>
    </source>
</reference>
<name>A0A7X4YI06_9BACT</name>
<keyword evidence="2" id="KW-1185">Reference proteome</keyword>
<dbReference type="Gene3D" id="1.25.40.10">
    <property type="entry name" value="Tetratricopeptide repeat domain"/>
    <property type="match status" value="1"/>
</dbReference>